<dbReference type="InterPro" id="IPR011276">
    <property type="entry name" value="TonB_haem/Hb_rcpt"/>
</dbReference>
<evidence type="ECO:0000256" key="2">
    <source>
        <dbReference type="ARBA" id="ARBA00009810"/>
    </source>
</evidence>
<evidence type="ECO:0000256" key="9">
    <source>
        <dbReference type="ARBA" id="ARBA00023170"/>
    </source>
</evidence>
<dbReference type="InterPro" id="IPR036942">
    <property type="entry name" value="Beta-barrel_TonB_sf"/>
</dbReference>
<feature type="short sequence motif" description="TonB C-terminal box" evidence="12">
    <location>
        <begin position="731"/>
        <end position="748"/>
    </location>
</feature>
<proteinExistence type="inferred from homology"/>
<dbReference type="PANTHER" id="PTHR30069">
    <property type="entry name" value="TONB-DEPENDENT OUTER MEMBRANE RECEPTOR"/>
    <property type="match status" value="1"/>
</dbReference>
<evidence type="ECO:0000256" key="5">
    <source>
        <dbReference type="ARBA" id="ARBA00022692"/>
    </source>
</evidence>
<dbReference type="SUPFAM" id="SSF56935">
    <property type="entry name" value="Porins"/>
    <property type="match status" value="1"/>
</dbReference>
<dbReference type="InterPro" id="IPR010917">
    <property type="entry name" value="TonB_rcpt_CS"/>
</dbReference>
<gene>
    <name evidence="18" type="ORF">E2F50_02675</name>
</gene>
<keyword evidence="9 18" id="KW-0675">Receptor</keyword>
<evidence type="ECO:0000256" key="1">
    <source>
        <dbReference type="ARBA" id="ARBA00004571"/>
    </source>
</evidence>
<dbReference type="InterPro" id="IPR039426">
    <property type="entry name" value="TonB-dep_rcpt-like"/>
</dbReference>
<feature type="compositionally biased region" description="Polar residues" evidence="14">
    <location>
        <begin position="47"/>
        <end position="63"/>
    </location>
</feature>
<dbReference type="Pfam" id="PF07715">
    <property type="entry name" value="Plug"/>
    <property type="match status" value="1"/>
</dbReference>
<dbReference type="Pfam" id="PF00593">
    <property type="entry name" value="TonB_dep_Rec_b-barrel"/>
    <property type="match status" value="1"/>
</dbReference>
<dbReference type="InterPro" id="IPR010949">
    <property type="entry name" value="TonB_Hb/transfer/lactofer_rcpt"/>
</dbReference>
<keyword evidence="7 13" id="KW-0798">TonB box</keyword>
<comment type="caution">
    <text evidence="18">The sequence shown here is derived from an EMBL/GenBank/DDBJ whole genome shotgun (WGS) entry which is preliminary data.</text>
</comment>
<evidence type="ECO:0000256" key="8">
    <source>
        <dbReference type="ARBA" id="ARBA00023136"/>
    </source>
</evidence>
<feature type="domain" description="TonB-dependent receptor plug" evidence="17">
    <location>
        <begin position="54"/>
        <end position="158"/>
    </location>
</feature>
<keyword evidence="5 11" id="KW-0812">Transmembrane</keyword>
<dbReference type="Gene3D" id="2.40.170.20">
    <property type="entry name" value="TonB-dependent receptor, beta-barrel domain"/>
    <property type="match status" value="1"/>
</dbReference>
<dbReference type="Gene3D" id="2.170.130.10">
    <property type="entry name" value="TonB-dependent receptor, plug domain"/>
    <property type="match status" value="1"/>
</dbReference>
<dbReference type="RefSeq" id="WP_133314506.1">
    <property type="nucleotide sequence ID" value="NZ_SMTL01000001.1"/>
</dbReference>
<keyword evidence="3 11" id="KW-0813">Transport</keyword>
<dbReference type="AlphaFoldDB" id="A0A4R5UMD9"/>
<dbReference type="InterPro" id="IPR000531">
    <property type="entry name" value="Beta-barrel_TonB"/>
</dbReference>
<evidence type="ECO:0000256" key="6">
    <source>
        <dbReference type="ARBA" id="ARBA00022729"/>
    </source>
</evidence>
<feature type="region of interest" description="Disordered" evidence="14">
    <location>
        <begin position="40"/>
        <end position="63"/>
    </location>
</feature>
<sequence length="748" mass="81986">MPHRSQSLLLACTAFAVFSLLSEASAQDAAQQDSTVLRPISLKGKRTSNPGSATDTPLATQTTQAQIENKQITNIEDLGRVLEPGVNFNRTTGAINIRGLEGSRVLTTVDGIPTPFIDDVTRQATGGVDAFDFGSLSSVDVVRGADSSRAGPGALGGVLGLRTLEPEDLIQEGRDWGGIAKTGYDGSDTSGFGSLGVAKKIENTSILFQGGYKKGQERKSNGDIDALSTARTEANPSDYDQYNLLFKLRHEFEEGHMFGLTAERFRRDRDTETRTMQTAAGNYRAGNYDGIKDLDRDRISLDYKYESQSEESPVDRAWASLYYMKQRTLDGYDGYRSTSVIGPIGRRNEYEQESFGLVGAAEKEIDAGLLDHKLTFGFDLARMTSEQNSGGYDNCPPEIRPGVYPPGFSACANLHTNQADTPKVDTSRIGFYLDDEIGFENSAFTLTPGVRFDWVRHEPKMTAAYDNNASNPALPDGFEDFAVSPKVRLGYDVNEDVKLFAQWAMAFRAPTAGELYSVFGGPGTYLRLGNPDLESETSNSFEVGADLGDQDFGGRVNLFYNRYKNFIDARSFTAAKIIAAGYNPADFPQGVQGYQNIARARIYGVEASVQKTFASGFRIGGGLALVRGEDLDRDTFLRSVAPLKAVASFGYDTEFWGVGVDVIGVKRSKADDGLGGSYFRTPGYGIVDLTAWWEPEQVKGLKINAGIYNLFDKTYYDYSTVRGFNATQAREFYSEPGRSFKISLTQRF</sequence>
<evidence type="ECO:0000256" key="3">
    <source>
        <dbReference type="ARBA" id="ARBA00022448"/>
    </source>
</evidence>
<evidence type="ECO:0000313" key="18">
    <source>
        <dbReference type="EMBL" id="TDK39057.1"/>
    </source>
</evidence>
<dbReference type="InterPro" id="IPR012910">
    <property type="entry name" value="Plug_dom"/>
</dbReference>
<evidence type="ECO:0000256" key="4">
    <source>
        <dbReference type="ARBA" id="ARBA00022452"/>
    </source>
</evidence>
<dbReference type="GO" id="GO:0015232">
    <property type="term" value="F:heme transmembrane transporter activity"/>
    <property type="evidence" value="ECO:0007669"/>
    <property type="project" value="InterPro"/>
</dbReference>
<evidence type="ECO:0000256" key="13">
    <source>
        <dbReference type="RuleBase" id="RU003357"/>
    </source>
</evidence>
<keyword evidence="6 15" id="KW-0732">Signal</keyword>
<feature type="chain" id="PRO_5020875808" evidence="15">
    <location>
        <begin position="27"/>
        <end position="748"/>
    </location>
</feature>
<evidence type="ECO:0000256" key="11">
    <source>
        <dbReference type="PROSITE-ProRule" id="PRU01360"/>
    </source>
</evidence>
<comment type="subcellular location">
    <subcellularLocation>
        <location evidence="1 11">Cell outer membrane</location>
        <topology evidence="1 11">Multi-pass membrane protein</topology>
    </subcellularLocation>
</comment>
<keyword evidence="8 11" id="KW-0472">Membrane</keyword>
<dbReference type="NCBIfam" id="TIGR01786">
    <property type="entry name" value="TonB-hemlactrns"/>
    <property type="match status" value="1"/>
</dbReference>
<reference evidence="18 19" key="1">
    <citation type="submission" date="2019-03" db="EMBL/GenBank/DDBJ databases">
        <title>Rhizobium sp. nov., an bacterium isolated from biocrust in Mu Us Desert.</title>
        <authorList>
            <person name="Lixiong L."/>
        </authorList>
    </citation>
    <scope>NUCLEOTIDE SEQUENCE [LARGE SCALE GENOMIC DNA]</scope>
    <source>
        <strain evidence="18 19">SPY-1</strain>
    </source>
</reference>
<organism evidence="18 19">
    <name type="scientific">Rhizobium deserti</name>
    <dbReference type="NCBI Taxonomy" id="2547961"/>
    <lineage>
        <taxon>Bacteria</taxon>
        <taxon>Pseudomonadati</taxon>
        <taxon>Pseudomonadota</taxon>
        <taxon>Alphaproteobacteria</taxon>
        <taxon>Hyphomicrobiales</taxon>
        <taxon>Rhizobiaceae</taxon>
        <taxon>Rhizobium/Agrobacterium group</taxon>
        <taxon>Rhizobium</taxon>
    </lineage>
</organism>
<evidence type="ECO:0000256" key="7">
    <source>
        <dbReference type="ARBA" id="ARBA00023077"/>
    </source>
</evidence>
<dbReference type="PROSITE" id="PS01156">
    <property type="entry name" value="TONB_DEPENDENT_REC_2"/>
    <property type="match status" value="1"/>
</dbReference>
<evidence type="ECO:0000256" key="12">
    <source>
        <dbReference type="PROSITE-ProRule" id="PRU10144"/>
    </source>
</evidence>
<dbReference type="CDD" id="cd01347">
    <property type="entry name" value="ligand_gated_channel"/>
    <property type="match status" value="1"/>
</dbReference>
<dbReference type="Proteomes" id="UP000295238">
    <property type="component" value="Unassembled WGS sequence"/>
</dbReference>
<dbReference type="PROSITE" id="PS52016">
    <property type="entry name" value="TONB_DEPENDENT_REC_3"/>
    <property type="match status" value="1"/>
</dbReference>
<dbReference type="EMBL" id="SMTL01000001">
    <property type="protein sequence ID" value="TDK39057.1"/>
    <property type="molecule type" value="Genomic_DNA"/>
</dbReference>
<feature type="signal peptide" evidence="15">
    <location>
        <begin position="1"/>
        <end position="26"/>
    </location>
</feature>
<evidence type="ECO:0000256" key="14">
    <source>
        <dbReference type="SAM" id="MobiDB-lite"/>
    </source>
</evidence>
<keyword evidence="4 11" id="KW-1134">Transmembrane beta strand</keyword>
<dbReference type="GO" id="GO:0044718">
    <property type="term" value="P:siderophore transmembrane transport"/>
    <property type="evidence" value="ECO:0007669"/>
    <property type="project" value="TreeGrafter"/>
</dbReference>
<dbReference type="InterPro" id="IPR037066">
    <property type="entry name" value="Plug_dom_sf"/>
</dbReference>
<dbReference type="OrthoDB" id="9796221at2"/>
<evidence type="ECO:0000259" key="16">
    <source>
        <dbReference type="Pfam" id="PF00593"/>
    </source>
</evidence>
<dbReference type="NCBIfam" id="TIGR01785">
    <property type="entry name" value="TonB-hemin"/>
    <property type="match status" value="1"/>
</dbReference>
<name>A0A4R5UMD9_9HYPH</name>
<dbReference type="GO" id="GO:0015344">
    <property type="term" value="F:siderophore uptake transmembrane transporter activity"/>
    <property type="evidence" value="ECO:0007669"/>
    <property type="project" value="TreeGrafter"/>
</dbReference>
<dbReference type="GO" id="GO:0009279">
    <property type="term" value="C:cell outer membrane"/>
    <property type="evidence" value="ECO:0007669"/>
    <property type="project" value="UniProtKB-SubCell"/>
</dbReference>
<evidence type="ECO:0000256" key="15">
    <source>
        <dbReference type="SAM" id="SignalP"/>
    </source>
</evidence>
<comment type="similarity">
    <text evidence="2 11 13">Belongs to the TonB-dependent receptor family.</text>
</comment>
<evidence type="ECO:0000256" key="10">
    <source>
        <dbReference type="ARBA" id="ARBA00023237"/>
    </source>
</evidence>
<feature type="domain" description="TonB-dependent receptor-like beta-barrel" evidence="16">
    <location>
        <begin position="263"/>
        <end position="710"/>
    </location>
</feature>
<keyword evidence="10 11" id="KW-0998">Cell outer membrane</keyword>
<evidence type="ECO:0000259" key="17">
    <source>
        <dbReference type="Pfam" id="PF07715"/>
    </source>
</evidence>
<protein>
    <submittedName>
        <fullName evidence="18">TonB-dependent hemoglobin/transferrin/lactoferrin family receptor</fullName>
    </submittedName>
</protein>
<accession>A0A4R5UMD9</accession>
<dbReference type="PANTHER" id="PTHR30069:SF29">
    <property type="entry name" value="HEMOGLOBIN AND HEMOGLOBIN-HAPTOGLOBIN-BINDING PROTEIN 1-RELATED"/>
    <property type="match status" value="1"/>
</dbReference>
<evidence type="ECO:0000313" key="19">
    <source>
        <dbReference type="Proteomes" id="UP000295238"/>
    </source>
</evidence>
<keyword evidence="19" id="KW-1185">Reference proteome</keyword>